<dbReference type="EMBL" id="BSPK01000045">
    <property type="protein sequence ID" value="GLS64536.1"/>
    <property type="molecule type" value="Genomic_DNA"/>
</dbReference>
<dbReference type="RefSeq" id="WP_147028430.1">
    <property type="nucleotide sequence ID" value="NZ_BJZU01000129.1"/>
</dbReference>
<dbReference type="Pfam" id="PF05170">
    <property type="entry name" value="AsmA"/>
    <property type="match status" value="1"/>
</dbReference>
<dbReference type="OrthoDB" id="8003028at2"/>
<dbReference type="Proteomes" id="UP000321960">
    <property type="component" value="Unassembled WGS sequence"/>
</dbReference>
<evidence type="ECO:0000313" key="7">
    <source>
        <dbReference type="Proteomes" id="UP001156856"/>
    </source>
</evidence>
<dbReference type="AlphaFoldDB" id="A0A512JAE4"/>
<evidence type="ECO:0000259" key="3">
    <source>
        <dbReference type="Pfam" id="PF05170"/>
    </source>
</evidence>
<dbReference type="PANTHER" id="PTHR30441">
    <property type="entry name" value="DUF748 DOMAIN-CONTAINING PROTEIN"/>
    <property type="match status" value="1"/>
</dbReference>
<dbReference type="PANTHER" id="PTHR30441:SF4">
    <property type="entry name" value="PROTEIN ASMA"/>
    <property type="match status" value="1"/>
</dbReference>
<keyword evidence="7" id="KW-1185">Reference proteome</keyword>
<feature type="signal peptide" evidence="2">
    <location>
        <begin position="1"/>
        <end position="23"/>
    </location>
</feature>
<organism evidence="4 6">
    <name type="scientific">Methylobacterium oxalidis</name>
    <dbReference type="NCBI Taxonomy" id="944322"/>
    <lineage>
        <taxon>Bacteria</taxon>
        <taxon>Pseudomonadati</taxon>
        <taxon>Pseudomonadota</taxon>
        <taxon>Alphaproteobacteria</taxon>
        <taxon>Hyphomicrobiales</taxon>
        <taxon>Methylobacteriaceae</taxon>
        <taxon>Methylobacterium</taxon>
    </lineage>
</organism>
<name>A0A512JAE4_9HYPH</name>
<reference evidence="5" key="1">
    <citation type="journal article" date="2014" name="Int. J. Syst. Evol. Microbiol.">
        <title>Complete genome of a new Firmicutes species belonging to the dominant human colonic microbiota ('Ruminococcus bicirculans') reveals two chromosomes and a selective capacity to utilize plant glucans.</title>
        <authorList>
            <consortium name="NISC Comparative Sequencing Program"/>
            <person name="Wegmann U."/>
            <person name="Louis P."/>
            <person name="Goesmann A."/>
            <person name="Henrissat B."/>
            <person name="Duncan S.H."/>
            <person name="Flint H.J."/>
        </authorList>
    </citation>
    <scope>NUCLEOTIDE SEQUENCE</scope>
    <source>
        <strain evidence="5">NBRC 107715</strain>
    </source>
</reference>
<protein>
    <submittedName>
        <fullName evidence="4">Cell envelope biogenesis protein AsmA</fullName>
    </submittedName>
</protein>
<feature type="region of interest" description="Disordered" evidence="1">
    <location>
        <begin position="578"/>
        <end position="620"/>
    </location>
</feature>
<dbReference type="PROSITE" id="PS51257">
    <property type="entry name" value="PROKAR_LIPOPROTEIN"/>
    <property type="match status" value="1"/>
</dbReference>
<dbReference type="GO" id="GO:0090313">
    <property type="term" value="P:regulation of protein targeting to membrane"/>
    <property type="evidence" value="ECO:0007669"/>
    <property type="project" value="TreeGrafter"/>
</dbReference>
<evidence type="ECO:0000256" key="2">
    <source>
        <dbReference type="SAM" id="SignalP"/>
    </source>
</evidence>
<evidence type="ECO:0000313" key="4">
    <source>
        <dbReference type="EMBL" id="GEP06928.1"/>
    </source>
</evidence>
<evidence type="ECO:0000256" key="1">
    <source>
        <dbReference type="SAM" id="MobiDB-lite"/>
    </source>
</evidence>
<sequence>MTPRRLLPALGLGSLAAAGLVAACNPWPVGTATAARFVSRGLAPYGLALGAEGRTEMSLLPLPHLRFSRARIAAGGSAGPALAEGGRLTIELSLLALLSGQAEIGALALDGATIHLDPADPRWTEPFRLLGARLAQGPASHPRRLAISRARVEGPVSASDLDLVVSWPVWSASLDCAGSLTVRDVPARFALAGLRPAALVAGGESPVTLNASWDGGSLAAEGTGTWRDGPHLSGSGSFETASLPRTLAWVGTDVALAPFLDSFTLDGTFEASRAGLMLPDVRVSVGGNALEGAVSASFGEARSAVQATLAADSLNLGPLLAGFVRLFGLPEDSEAAGPRSVALKPLTGGDLDLRLSAATSRLGPVLLQDLAASVLVRGDTVEASLSRAGLQGGTLKGRVALAPAGADGAETEVKAQGSFDRLDLGALLIDLGQYRWVLGGTQGQFALESVGRDVASLTEHVSGRATVAIDDGAIAGLDLADVIQRNGAVAQGALARRNGRTAFERAALSLRFSDGVGEIGEGFLRSAALTASLRGQVFLAERRFRARAELTPRVAGGAEAPRAGNLFEIAGPWGAVTVRPASHDEPSALPDHRDGRTPLQGPLRQPASVGLPPAARAYAP</sequence>
<evidence type="ECO:0000313" key="6">
    <source>
        <dbReference type="Proteomes" id="UP000321960"/>
    </source>
</evidence>
<feature type="domain" description="AsmA" evidence="3">
    <location>
        <begin position="350"/>
        <end position="516"/>
    </location>
</feature>
<dbReference type="Proteomes" id="UP001156856">
    <property type="component" value="Unassembled WGS sequence"/>
</dbReference>
<comment type="caution">
    <text evidence="4">The sequence shown here is derived from an EMBL/GenBank/DDBJ whole genome shotgun (WGS) entry which is preliminary data.</text>
</comment>
<dbReference type="InterPro" id="IPR052894">
    <property type="entry name" value="AsmA-related"/>
</dbReference>
<dbReference type="EMBL" id="BJZU01000129">
    <property type="protein sequence ID" value="GEP06928.1"/>
    <property type="molecule type" value="Genomic_DNA"/>
</dbReference>
<keyword evidence="2" id="KW-0732">Signal</keyword>
<reference evidence="7" key="2">
    <citation type="journal article" date="2019" name="Int. J. Syst. Evol. Microbiol.">
        <title>The Global Catalogue of Microorganisms (GCM) 10K type strain sequencing project: providing services to taxonomists for standard genome sequencing and annotation.</title>
        <authorList>
            <consortium name="The Broad Institute Genomics Platform"/>
            <consortium name="The Broad Institute Genome Sequencing Center for Infectious Disease"/>
            <person name="Wu L."/>
            <person name="Ma J."/>
        </authorList>
    </citation>
    <scope>NUCLEOTIDE SEQUENCE [LARGE SCALE GENOMIC DNA]</scope>
    <source>
        <strain evidence="7">NBRC 107715</strain>
    </source>
</reference>
<reference evidence="5" key="4">
    <citation type="submission" date="2023-01" db="EMBL/GenBank/DDBJ databases">
        <title>Draft genome sequence of Methylobacterium oxalidis strain NBRC 107715.</title>
        <authorList>
            <person name="Sun Q."/>
            <person name="Mori K."/>
        </authorList>
    </citation>
    <scope>NUCLEOTIDE SEQUENCE</scope>
    <source>
        <strain evidence="5">NBRC 107715</strain>
    </source>
</reference>
<dbReference type="GO" id="GO:0005886">
    <property type="term" value="C:plasma membrane"/>
    <property type="evidence" value="ECO:0007669"/>
    <property type="project" value="TreeGrafter"/>
</dbReference>
<gene>
    <name evidence="5" type="ORF">GCM10007888_29170</name>
    <name evidence="4" type="ORF">MOX02_49660</name>
</gene>
<accession>A0A512JAE4</accession>
<evidence type="ECO:0000313" key="5">
    <source>
        <dbReference type="EMBL" id="GLS64536.1"/>
    </source>
</evidence>
<dbReference type="InterPro" id="IPR007844">
    <property type="entry name" value="AsmA"/>
</dbReference>
<feature type="compositionally biased region" description="Basic and acidic residues" evidence="1">
    <location>
        <begin position="581"/>
        <end position="596"/>
    </location>
</feature>
<feature type="chain" id="PRO_5022067155" evidence="2">
    <location>
        <begin position="24"/>
        <end position="620"/>
    </location>
</feature>
<reference evidence="4 6" key="3">
    <citation type="submission" date="2019-07" db="EMBL/GenBank/DDBJ databases">
        <title>Whole genome shotgun sequence of Methylobacterium oxalidis NBRC 107715.</title>
        <authorList>
            <person name="Hosoyama A."/>
            <person name="Uohara A."/>
            <person name="Ohji S."/>
            <person name="Ichikawa N."/>
        </authorList>
    </citation>
    <scope>NUCLEOTIDE SEQUENCE [LARGE SCALE GENOMIC DNA]</scope>
    <source>
        <strain evidence="4 6">NBRC 107715</strain>
    </source>
</reference>
<proteinExistence type="predicted"/>